<dbReference type="InterPro" id="IPR050360">
    <property type="entry name" value="MFS_Sugar_Transporters"/>
</dbReference>
<keyword evidence="3" id="KW-0813">Transport</keyword>
<dbReference type="OrthoDB" id="65569at2759"/>
<dbReference type="PANTHER" id="PTHR48022">
    <property type="entry name" value="PLASTIDIC GLUCOSE TRANSPORTER 4"/>
    <property type="match status" value="1"/>
</dbReference>
<feature type="transmembrane region" description="Helical" evidence="7">
    <location>
        <begin position="130"/>
        <end position="148"/>
    </location>
</feature>
<feature type="transmembrane region" description="Helical" evidence="7">
    <location>
        <begin position="449"/>
        <end position="470"/>
    </location>
</feature>
<evidence type="ECO:0000259" key="8">
    <source>
        <dbReference type="PROSITE" id="PS50850"/>
    </source>
</evidence>
<name>A0A9W8YF74_9PLEO</name>
<dbReference type="GO" id="GO:0016020">
    <property type="term" value="C:membrane"/>
    <property type="evidence" value="ECO:0007669"/>
    <property type="project" value="UniProtKB-SubCell"/>
</dbReference>
<keyword evidence="10" id="KW-1185">Reference proteome</keyword>
<proteinExistence type="inferred from homology"/>
<accession>A0A9W8YF74</accession>
<keyword evidence="6 7" id="KW-0472">Membrane</keyword>
<keyword evidence="4 7" id="KW-0812">Transmembrane</keyword>
<feature type="transmembrane region" description="Helical" evidence="7">
    <location>
        <begin position="219"/>
        <end position="241"/>
    </location>
</feature>
<comment type="subcellular location">
    <subcellularLocation>
        <location evidence="1">Membrane</location>
        <topology evidence="1">Multi-pass membrane protein</topology>
    </subcellularLocation>
</comment>
<feature type="domain" description="Major facilitator superfamily (MFS) profile" evidence="8">
    <location>
        <begin position="61"/>
        <end position="501"/>
    </location>
</feature>
<dbReference type="PROSITE" id="PS50850">
    <property type="entry name" value="MFS"/>
    <property type="match status" value="1"/>
</dbReference>
<feature type="transmembrane region" description="Helical" evidence="7">
    <location>
        <begin position="476"/>
        <end position="497"/>
    </location>
</feature>
<feature type="transmembrane region" description="Helical" evidence="7">
    <location>
        <begin position="312"/>
        <end position="334"/>
    </location>
</feature>
<dbReference type="GO" id="GO:0005351">
    <property type="term" value="F:carbohydrate:proton symporter activity"/>
    <property type="evidence" value="ECO:0007669"/>
    <property type="project" value="TreeGrafter"/>
</dbReference>
<dbReference type="FunFam" id="1.20.1250.20:FF:000134">
    <property type="entry name" value="MFS sugar transporter protein"/>
    <property type="match status" value="1"/>
</dbReference>
<evidence type="ECO:0000256" key="2">
    <source>
        <dbReference type="ARBA" id="ARBA00010992"/>
    </source>
</evidence>
<dbReference type="SUPFAM" id="SSF103473">
    <property type="entry name" value="MFS general substrate transporter"/>
    <property type="match status" value="1"/>
</dbReference>
<evidence type="ECO:0000256" key="3">
    <source>
        <dbReference type="ARBA" id="ARBA00022448"/>
    </source>
</evidence>
<gene>
    <name evidence="9" type="ORF">N0V83_002834</name>
</gene>
<organism evidence="9 10">
    <name type="scientific">Neocucurbitaria cava</name>
    <dbReference type="NCBI Taxonomy" id="798079"/>
    <lineage>
        <taxon>Eukaryota</taxon>
        <taxon>Fungi</taxon>
        <taxon>Dikarya</taxon>
        <taxon>Ascomycota</taxon>
        <taxon>Pezizomycotina</taxon>
        <taxon>Dothideomycetes</taxon>
        <taxon>Pleosporomycetidae</taxon>
        <taxon>Pleosporales</taxon>
        <taxon>Pleosporineae</taxon>
        <taxon>Cucurbitariaceae</taxon>
        <taxon>Neocucurbitaria</taxon>
    </lineage>
</organism>
<dbReference type="InterPro" id="IPR036259">
    <property type="entry name" value="MFS_trans_sf"/>
</dbReference>
<feature type="transmembrane region" description="Helical" evidence="7">
    <location>
        <begin position="378"/>
        <end position="401"/>
    </location>
</feature>
<comment type="caution">
    <text evidence="9">The sequence shown here is derived from an EMBL/GenBank/DDBJ whole genome shotgun (WGS) entry which is preliminary data.</text>
</comment>
<feature type="transmembrane region" description="Helical" evidence="7">
    <location>
        <begin position="413"/>
        <end position="437"/>
    </location>
</feature>
<dbReference type="InterPro" id="IPR020846">
    <property type="entry name" value="MFS_dom"/>
</dbReference>
<evidence type="ECO:0000256" key="5">
    <source>
        <dbReference type="ARBA" id="ARBA00022989"/>
    </source>
</evidence>
<dbReference type="Proteomes" id="UP001140560">
    <property type="component" value="Unassembled WGS sequence"/>
</dbReference>
<comment type="similarity">
    <text evidence="2">Belongs to the major facilitator superfamily. Sugar transporter (TC 2.A.1.1) family.</text>
</comment>
<dbReference type="AlphaFoldDB" id="A0A9W8YF74"/>
<protein>
    <recommendedName>
        <fullName evidence="8">Major facilitator superfamily (MFS) profile domain-containing protein</fullName>
    </recommendedName>
</protein>
<evidence type="ECO:0000256" key="7">
    <source>
        <dbReference type="SAM" id="Phobius"/>
    </source>
</evidence>
<evidence type="ECO:0000256" key="6">
    <source>
        <dbReference type="ARBA" id="ARBA00023136"/>
    </source>
</evidence>
<evidence type="ECO:0000313" key="9">
    <source>
        <dbReference type="EMBL" id="KAJ4374095.1"/>
    </source>
</evidence>
<reference evidence="9" key="1">
    <citation type="submission" date="2022-10" db="EMBL/GenBank/DDBJ databases">
        <title>Tapping the CABI collections for fungal endophytes: first genome assemblies for Collariella, Neodidymelliopsis, Ascochyta clinopodiicola, Didymella pomorum, Didymosphaeria variabile, Neocosmospora piperis and Neocucurbitaria cava.</title>
        <authorList>
            <person name="Hill R."/>
        </authorList>
    </citation>
    <scope>NUCLEOTIDE SEQUENCE</scope>
    <source>
        <strain evidence="9">IMI 356814</strain>
    </source>
</reference>
<evidence type="ECO:0000256" key="1">
    <source>
        <dbReference type="ARBA" id="ARBA00004141"/>
    </source>
</evidence>
<dbReference type="Gene3D" id="1.20.1250.20">
    <property type="entry name" value="MFS general substrate transporter like domains"/>
    <property type="match status" value="1"/>
</dbReference>
<dbReference type="PANTHER" id="PTHR48022:SF2">
    <property type="entry name" value="PLASTIDIC GLUCOSE TRANSPORTER 4"/>
    <property type="match status" value="1"/>
</dbReference>
<sequence length="554" mass="61149">MTMAAQDNIRSFHHNLTEEKAGALQTEEVVVQRITEDDLLRMSKEAMPRFWTKTGWRLCLIMFVQGCNQAGYGVDWAVIGNINAYDSWHNYFGFGTSGTTFANITALMRIGTVCGAPFLALNDKIGRRGVNFLGNALVILAAIMQGLAPNVACFMAGRFFLGFGSALMSSPQYIAEVAPVHLRGRIVGLFGACFQIGSVAMNAGMIGTATMAKTNNWSWRIPLLLQSFFPLVVCSLIYFLTPESPRYLMLRGKREEAKEVIAKYMTTSESTSDPLVNVVVAQIEESLETSRTGFRQSWNFAVFLTKVVRYRLLVLILYSCFQSWNGGGIVSYYLTPALETIGVTDTIPQLGISLGLTATYFIFTAIGGWFVDLLKRRTLIFAGLIGIICMQTAATITSWQYSLTESKATSALTIMWMFMFQIISALCIATMHNLYPVEILSLPLRAKGMGLYGIIQGACGAIEAYGISIGISKIGYKIWCVYIVYNCLQLVASYFVFPETSKLTLEEIDAVFETPGVPPVKMSMKIQEAKAEKAKLDREGGHGDIFENTGRGDL</sequence>
<feature type="transmembrane region" description="Helical" evidence="7">
    <location>
        <begin position="346"/>
        <end position="371"/>
    </location>
</feature>
<evidence type="ECO:0000313" key="10">
    <source>
        <dbReference type="Proteomes" id="UP001140560"/>
    </source>
</evidence>
<evidence type="ECO:0000256" key="4">
    <source>
        <dbReference type="ARBA" id="ARBA00022692"/>
    </source>
</evidence>
<dbReference type="InterPro" id="IPR005828">
    <property type="entry name" value="MFS_sugar_transport-like"/>
</dbReference>
<dbReference type="Pfam" id="PF00083">
    <property type="entry name" value="Sugar_tr"/>
    <property type="match status" value="1"/>
</dbReference>
<feature type="transmembrane region" description="Helical" evidence="7">
    <location>
        <begin position="186"/>
        <end position="207"/>
    </location>
</feature>
<keyword evidence="5 7" id="KW-1133">Transmembrane helix</keyword>
<feature type="transmembrane region" description="Helical" evidence="7">
    <location>
        <begin position="154"/>
        <end position="174"/>
    </location>
</feature>
<dbReference type="EMBL" id="JAPEUY010000004">
    <property type="protein sequence ID" value="KAJ4374095.1"/>
    <property type="molecule type" value="Genomic_DNA"/>
</dbReference>